<accession>A0A977KCU0</accession>
<dbReference type="EMBL" id="CP006868">
    <property type="protein sequence ID" value="UXD22550.1"/>
    <property type="molecule type" value="Genomic_DNA"/>
</dbReference>
<organism evidence="1 2">
    <name type="scientific">Ignicoccus pacificus DSM 13166</name>
    <dbReference type="NCBI Taxonomy" id="940294"/>
    <lineage>
        <taxon>Archaea</taxon>
        <taxon>Thermoproteota</taxon>
        <taxon>Thermoprotei</taxon>
        <taxon>Desulfurococcales</taxon>
        <taxon>Desulfurococcaceae</taxon>
        <taxon>Ignicoccus</taxon>
    </lineage>
</organism>
<dbReference type="KEGG" id="ipc:IPA_06145"/>
<name>A0A977KCU0_9CREN</name>
<evidence type="ECO:0000313" key="1">
    <source>
        <dbReference type="EMBL" id="UXD22550.1"/>
    </source>
</evidence>
<sequence length="106" mass="11990">MGLIVPLVYVCSSCGRPLEIFVGNGSRGPPSFQEVVSKHGYRCPYCGAELVLDPMKTKIRIAPVKDVRKKIGTGRYDKRLEAVLKEALAELDRYIQSKRIRRKIKK</sequence>
<gene>
    <name evidence="1" type="ORF">IPA_06145</name>
</gene>
<dbReference type="AlphaFoldDB" id="A0A977KCU0"/>
<evidence type="ECO:0000313" key="2">
    <source>
        <dbReference type="Proteomes" id="UP001063698"/>
    </source>
</evidence>
<protein>
    <submittedName>
        <fullName evidence="1">Uncharacterized protein</fullName>
    </submittedName>
</protein>
<dbReference type="Proteomes" id="UP001063698">
    <property type="component" value="Chromosome"/>
</dbReference>
<reference evidence="1" key="1">
    <citation type="submission" date="2013-11" db="EMBL/GenBank/DDBJ databases">
        <title>Comparative genomics of Ignicoccus.</title>
        <authorList>
            <person name="Podar M."/>
        </authorList>
    </citation>
    <scope>NUCLEOTIDE SEQUENCE</scope>
    <source>
        <strain evidence="1">DSM 13166</strain>
    </source>
</reference>
<dbReference type="Gene3D" id="2.20.28.30">
    <property type="entry name" value="RNA polymerase ii, chain L"/>
    <property type="match status" value="1"/>
</dbReference>
<keyword evidence="2" id="KW-1185">Reference proteome</keyword>
<proteinExistence type="predicted"/>